<dbReference type="PANTHER" id="PTHR30136">
    <property type="entry name" value="HELIX-TURN-HELIX TRANSCRIPTIONAL REGULATOR, ICLR FAMILY"/>
    <property type="match status" value="1"/>
</dbReference>
<organism evidence="6 7">
    <name type="scientific">Pseudooceanicola nanhaiensis</name>
    <dbReference type="NCBI Taxonomy" id="375761"/>
    <lineage>
        <taxon>Bacteria</taxon>
        <taxon>Pseudomonadati</taxon>
        <taxon>Pseudomonadota</taxon>
        <taxon>Alphaproteobacteria</taxon>
        <taxon>Rhodobacterales</taxon>
        <taxon>Paracoccaceae</taxon>
        <taxon>Pseudooceanicola</taxon>
    </lineage>
</organism>
<dbReference type="PANTHER" id="PTHR30136:SF35">
    <property type="entry name" value="HTH-TYPE TRANSCRIPTIONAL REGULATOR RV1719"/>
    <property type="match status" value="1"/>
</dbReference>
<reference evidence="6" key="1">
    <citation type="journal article" date="2014" name="Int. J. Syst. Evol. Microbiol.">
        <title>Complete genome sequence of Corynebacterium casei LMG S-19264T (=DSM 44701T), isolated from a smear-ripened cheese.</title>
        <authorList>
            <consortium name="US DOE Joint Genome Institute (JGI-PGF)"/>
            <person name="Walter F."/>
            <person name="Albersmeier A."/>
            <person name="Kalinowski J."/>
            <person name="Ruckert C."/>
        </authorList>
    </citation>
    <scope>NUCLEOTIDE SEQUENCE</scope>
    <source>
        <strain evidence="6">CGMCC 1.6293</strain>
    </source>
</reference>
<keyword evidence="7" id="KW-1185">Reference proteome</keyword>
<dbReference type="Gene3D" id="3.30.450.40">
    <property type="match status" value="1"/>
</dbReference>
<evidence type="ECO:0000313" key="6">
    <source>
        <dbReference type="EMBL" id="GGM11940.1"/>
    </source>
</evidence>
<dbReference type="GO" id="GO:0003700">
    <property type="term" value="F:DNA-binding transcription factor activity"/>
    <property type="evidence" value="ECO:0007669"/>
    <property type="project" value="TreeGrafter"/>
</dbReference>
<dbReference type="Pfam" id="PF09339">
    <property type="entry name" value="HTH_IclR"/>
    <property type="match status" value="1"/>
</dbReference>
<proteinExistence type="predicted"/>
<dbReference type="PROSITE" id="PS51077">
    <property type="entry name" value="HTH_ICLR"/>
    <property type="match status" value="1"/>
</dbReference>
<keyword evidence="3" id="KW-0804">Transcription</keyword>
<dbReference type="InterPro" id="IPR036390">
    <property type="entry name" value="WH_DNA-bd_sf"/>
</dbReference>
<dbReference type="Gene3D" id="1.10.10.10">
    <property type="entry name" value="Winged helix-like DNA-binding domain superfamily/Winged helix DNA-binding domain"/>
    <property type="match status" value="1"/>
</dbReference>
<comment type="caution">
    <text evidence="6">The sequence shown here is derived from an EMBL/GenBank/DDBJ whole genome shotgun (WGS) entry which is preliminary data.</text>
</comment>
<feature type="domain" description="IclR-ED" evidence="5">
    <location>
        <begin position="81"/>
        <end position="267"/>
    </location>
</feature>
<name>A0A917WL07_9RHOB</name>
<dbReference type="Pfam" id="PF01614">
    <property type="entry name" value="IclR_C"/>
    <property type="match status" value="1"/>
</dbReference>
<evidence type="ECO:0000259" key="4">
    <source>
        <dbReference type="PROSITE" id="PS51077"/>
    </source>
</evidence>
<dbReference type="GO" id="GO:0045892">
    <property type="term" value="P:negative regulation of DNA-templated transcription"/>
    <property type="evidence" value="ECO:0007669"/>
    <property type="project" value="TreeGrafter"/>
</dbReference>
<dbReference type="InterPro" id="IPR050707">
    <property type="entry name" value="HTH_MetabolicPath_Reg"/>
</dbReference>
<dbReference type="SMART" id="SM00346">
    <property type="entry name" value="HTH_ICLR"/>
    <property type="match status" value="1"/>
</dbReference>
<sequence>MWTLGANILDLSESPMLVRQAENVLSILEFFAARKAPATVAEVMAHFDWPRSSTFNIVSTLAEKGYLYEPRTRGAYYPTPRWLAMAQAVSEAEPLPDALLRAIDRLGDETGETVWIAGASGLSVVVLAVRESPQLVRYAAQTGTRLPIHVTGSGQALLARMPEAERDALLRRVRYVKYNRTTPMDADTVRAQIAEAEARGWFMSASAYSSDLGGVALPVRIGGRVFAVTAAGPEPRVLPRMPEIGAMIRAALVEECGEAALEAPVTA</sequence>
<dbReference type="InterPro" id="IPR029016">
    <property type="entry name" value="GAF-like_dom_sf"/>
</dbReference>
<keyword evidence="1" id="KW-0805">Transcription regulation</keyword>
<accession>A0A917WL07</accession>
<dbReference type="InterPro" id="IPR014757">
    <property type="entry name" value="Tscrpt_reg_IclR_C"/>
</dbReference>
<evidence type="ECO:0000313" key="7">
    <source>
        <dbReference type="Proteomes" id="UP000649829"/>
    </source>
</evidence>
<dbReference type="SUPFAM" id="SSF46785">
    <property type="entry name" value="Winged helix' DNA-binding domain"/>
    <property type="match status" value="1"/>
</dbReference>
<dbReference type="GO" id="GO:0003677">
    <property type="term" value="F:DNA binding"/>
    <property type="evidence" value="ECO:0007669"/>
    <property type="project" value="UniProtKB-KW"/>
</dbReference>
<evidence type="ECO:0000259" key="5">
    <source>
        <dbReference type="PROSITE" id="PS51078"/>
    </source>
</evidence>
<dbReference type="AlphaFoldDB" id="A0A917WL07"/>
<dbReference type="EMBL" id="BMLF01000004">
    <property type="protein sequence ID" value="GGM11940.1"/>
    <property type="molecule type" value="Genomic_DNA"/>
</dbReference>
<dbReference type="Proteomes" id="UP000649829">
    <property type="component" value="Unassembled WGS sequence"/>
</dbReference>
<gene>
    <name evidence="6" type="ORF">GCM10011534_37580</name>
</gene>
<dbReference type="InterPro" id="IPR005471">
    <property type="entry name" value="Tscrpt_reg_IclR_N"/>
</dbReference>
<keyword evidence="2" id="KW-0238">DNA-binding</keyword>
<dbReference type="SUPFAM" id="SSF55781">
    <property type="entry name" value="GAF domain-like"/>
    <property type="match status" value="1"/>
</dbReference>
<dbReference type="PROSITE" id="PS51078">
    <property type="entry name" value="ICLR_ED"/>
    <property type="match status" value="1"/>
</dbReference>
<protein>
    <submittedName>
        <fullName evidence="6">Transcriptional regulator</fullName>
    </submittedName>
</protein>
<evidence type="ECO:0000256" key="3">
    <source>
        <dbReference type="ARBA" id="ARBA00023163"/>
    </source>
</evidence>
<evidence type="ECO:0000256" key="1">
    <source>
        <dbReference type="ARBA" id="ARBA00023015"/>
    </source>
</evidence>
<feature type="domain" description="HTH iclR-type" evidence="4">
    <location>
        <begin position="18"/>
        <end position="80"/>
    </location>
</feature>
<evidence type="ECO:0000256" key="2">
    <source>
        <dbReference type="ARBA" id="ARBA00023125"/>
    </source>
</evidence>
<dbReference type="InterPro" id="IPR036388">
    <property type="entry name" value="WH-like_DNA-bd_sf"/>
</dbReference>
<reference evidence="6" key="2">
    <citation type="submission" date="2020-09" db="EMBL/GenBank/DDBJ databases">
        <authorList>
            <person name="Sun Q."/>
            <person name="Zhou Y."/>
        </authorList>
    </citation>
    <scope>NUCLEOTIDE SEQUENCE</scope>
    <source>
        <strain evidence="6">CGMCC 1.6293</strain>
    </source>
</reference>